<dbReference type="InterPro" id="IPR051685">
    <property type="entry name" value="Ycf3/AcsC/BcsC/TPR_MFPF"/>
</dbReference>
<dbReference type="SMART" id="SM00028">
    <property type="entry name" value="TPR"/>
    <property type="match status" value="5"/>
</dbReference>
<evidence type="ECO:0000256" key="4">
    <source>
        <dbReference type="SAM" id="Coils"/>
    </source>
</evidence>
<evidence type="ECO:0000256" key="1">
    <source>
        <dbReference type="ARBA" id="ARBA00022737"/>
    </source>
</evidence>
<keyword evidence="1" id="KW-0677">Repeat</keyword>
<keyword evidence="6" id="KW-1185">Reference proteome</keyword>
<keyword evidence="4" id="KW-0175">Coiled coil</keyword>
<evidence type="ECO:0000256" key="2">
    <source>
        <dbReference type="ARBA" id="ARBA00022803"/>
    </source>
</evidence>
<dbReference type="InterPro" id="IPR019734">
    <property type="entry name" value="TPR_rpt"/>
</dbReference>
<proteinExistence type="predicted"/>
<reference evidence="5" key="1">
    <citation type="submission" date="2021-01" db="EMBL/GenBank/DDBJ databases">
        <authorList>
            <consortium name="Genoscope - CEA"/>
            <person name="William W."/>
        </authorList>
    </citation>
    <scope>NUCLEOTIDE SEQUENCE</scope>
</reference>
<sequence>MNKIQGLHIKCPIEQHEFLELACVNKLCKANRVYCHQCLKNGDHVAHQKDQKNLIELIEFFHKIEQESENLISKLCSMVEEIRELFIELNQELRKTFQFSKERLQQLNAKQLNQALDQIIQFDEIKIDLLQELETCSDNMVNQLKILIKDLKLKQQHNNQQNKQEQEQEKQKVEELYKQGYKLYWDSKYKEAIKLFDAALFINTKHLDSLSTKARSLFYLDNYNDAIIWADKALSIDSKHFKSLFIKASCLYYLSNYNDAIIWADNALSIDSKHIDSLQKKCESLHEMGKYEQALQIIDQALNCKPNSCYSLYLRDFLYLYLYRYSEAINYYEKSIQINPNFSLSKNDKAKCEKLINKQQ</sequence>
<gene>
    <name evidence="5" type="ORF">PPENT_87.1.T0970178</name>
</gene>
<feature type="coiled-coil region" evidence="4">
    <location>
        <begin position="148"/>
        <end position="179"/>
    </location>
</feature>
<organism evidence="5 6">
    <name type="scientific">Paramecium pentaurelia</name>
    <dbReference type="NCBI Taxonomy" id="43138"/>
    <lineage>
        <taxon>Eukaryota</taxon>
        <taxon>Sar</taxon>
        <taxon>Alveolata</taxon>
        <taxon>Ciliophora</taxon>
        <taxon>Intramacronucleata</taxon>
        <taxon>Oligohymenophorea</taxon>
        <taxon>Peniculida</taxon>
        <taxon>Parameciidae</taxon>
        <taxon>Paramecium</taxon>
    </lineage>
</organism>
<dbReference type="Pfam" id="PF12895">
    <property type="entry name" value="ANAPC3"/>
    <property type="match status" value="2"/>
</dbReference>
<dbReference type="OrthoDB" id="245563at2759"/>
<dbReference type="PROSITE" id="PS50005">
    <property type="entry name" value="TPR"/>
    <property type="match status" value="1"/>
</dbReference>
<accession>A0A8S1WQ56</accession>
<evidence type="ECO:0000313" key="6">
    <source>
        <dbReference type="Proteomes" id="UP000689195"/>
    </source>
</evidence>
<dbReference type="PANTHER" id="PTHR44943">
    <property type="entry name" value="CELLULOSE SYNTHASE OPERON PROTEIN C"/>
    <property type="match status" value="1"/>
</dbReference>
<dbReference type="Proteomes" id="UP000689195">
    <property type="component" value="Unassembled WGS sequence"/>
</dbReference>
<feature type="repeat" description="TPR" evidence="3">
    <location>
        <begin position="309"/>
        <end position="342"/>
    </location>
</feature>
<evidence type="ECO:0000313" key="5">
    <source>
        <dbReference type="EMBL" id="CAD8190910.1"/>
    </source>
</evidence>
<comment type="caution">
    <text evidence="5">The sequence shown here is derived from an EMBL/GenBank/DDBJ whole genome shotgun (WGS) entry which is preliminary data.</text>
</comment>
<evidence type="ECO:0000256" key="3">
    <source>
        <dbReference type="PROSITE-ProRule" id="PRU00339"/>
    </source>
</evidence>
<dbReference type="EMBL" id="CAJJDO010000097">
    <property type="protein sequence ID" value="CAD8190910.1"/>
    <property type="molecule type" value="Genomic_DNA"/>
</dbReference>
<dbReference type="PANTHER" id="PTHR44943:SF4">
    <property type="entry name" value="TPR REPEAT-CONTAINING PROTEIN MJ0798"/>
    <property type="match status" value="1"/>
</dbReference>
<protein>
    <recommendedName>
        <fullName evidence="7">Tetratricopeptide repeat protein</fullName>
    </recommendedName>
</protein>
<keyword evidence="2 3" id="KW-0802">TPR repeat</keyword>
<name>A0A8S1WQ56_9CILI</name>
<evidence type="ECO:0008006" key="7">
    <source>
        <dbReference type="Google" id="ProtNLM"/>
    </source>
</evidence>
<dbReference type="AlphaFoldDB" id="A0A8S1WQ56"/>